<keyword evidence="3" id="KW-1133">Transmembrane helix</keyword>
<protein>
    <recommendedName>
        <fullName evidence="6">Calcineurin-like phosphoesterase domain-containing protein</fullName>
    </recommendedName>
</protein>
<dbReference type="SUPFAM" id="SSF56300">
    <property type="entry name" value="Metallo-dependent phosphatases"/>
    <property type="match status" value="1"/>
</dbReference>
<accession>A0ABQ0LYZ9</accession>
<proteinExistence type="predicted"/>
<dbReference type="InterPro" id="IPR033308">
    <property type="entry name" value="PGAP5/Cdc1/Ted1"/>
</dbReference>
<dbReference type="InterPro" id="IPR029052">
    <property type="entry name" value="Metallo-depent_PP-like"/>
</dbReference>
<evidence type="ECO:0000256" key="1">
    <source>
        <dbReference type="ARBA" id="ARBA00023136"/>
    </source>
</evidence>
<feature type="transmembrane region" description="Helical" evidence="3">
    <location>
        <begin position="427"/>
        <end position="445"/>
    </location>
</feature>
<keyword evidence="5" id="KW-1185">Reference proteome</keyword>
<evidence type="ECO:0000313" key="4">
    <source>
        <dbReference type="EMBL" id="GAT56280.1"/>
    </source>
</evidence>
<evidence type="ECO:0008006" key="6">
    <source>
        <dbReference type="Google" id="ProtNLM"/>
    </source>
</evidence>
<keyword evidence="1 3" id="KW-0472">Membrane</keyword>
<dbReference type="EMBL" id="DF849259">
    <property type="protein sequence ID" value="GAT56280.1"/>
    <property type="molecule type" value="Genomic_DNA"/>
</dbReference>
<reference evidence="4" key="1">
    <citation type="submission" date="2014-09" db="EMBL/GenBank/DDBJ databases">
        <title>Genome sequence of the luminous mushroom Mycena chlorophos for searching fungal bioluminescence genes.</title>
        <authorList>
            <person name="Tanaka Y."/>
            <person name="Kasuga D."/>
            <person name="Oba Y."/>
            <person name="Hase S."/>
            <person name="Sato K."/>
            <person name="Oba Y."/>
            <person name="Sakakibara Y."/>
        </authorList>
    </citation>
    <scope>NUCLEOTIDE SEQUENCE</scope>
</reference>
<dbReference type="PANTHER" id="PTHR13315">
    <property type="entry name" value="METALLO PHOSPHOESTERASE RELATED"/>
    <property type="match status" value="1"/>
</dbReference>
<sequence length="664" mass="74497">MGVSSRRKAARASRLSRSLSRTVVVNSLRFGWVLCLVGGELGVYFWSLSSCKWPERPEWRRGKPTHVLLVSDPQVHHPSAASQGFGRYLYERLYELNLKRSWHVTRRLKPHAVFFLGDMLSSGKFVRSESEYAGYWRKFQEIFPAGSAPHYYIPGNNDVGMGLSHSSPKNVRLYYSNVVGPFNRQVVIRDHVFVALDAPGLVDDDYQRSGTPYEQWKNPAKGGSVDFYTIRLLHLKDLDGIFMSGLVIRDHVFVALDAPGLVDDDYQRSGTPYEQWKNPAKGGSVDFVRSVNPDGRPTILLSHIPMARPDTASCGPLREKGSIRRGVGHGYQNTLGKHTTAFLFKTLRPSAIFSGDNRDYCEYNHPVDFDENFSTIREVSLKSFSMSVHIERPGFQLLSLVDPLPSGTSIADVPCLLPDPARIYTSVYAPFAILTLILLFASNIYRSRRLRNIPLPLISLSPLGSHEHSPNHLGGNGPWSPYTPAIPTSPRHKLPPSLRTPNALPPTMRASRPTTPLGSPMLTPAIVFQADEDDEEDPMYPAQYAVQRNGHIDDEEWPAPRDDPAPSFFLPAPGNTIHSPLIKPALHVSNGWSWTFVFRGRRRRITLAIPTWSSVRELATLFAPGGDSDMLLRRQGVLWATVADAFGILWPTVVLWLVFAWWML</sequence>
<evidence type="ECO:0000256" key="3">
    <source>
        <dbReference type="SAM" id="Phobius"/>
    </source>
</evidence>
<evidence type="ECO:0000313" key="5">
    <source>
        <dbReference type="Proteomes" id="UP000815677"/>
    </source>
</evidence>
<dbReference type="PANTHER" id="PTHR13315:SF4">
    <property type="entry name" value="METALLOPHOSPHOESTERASE, ISOFORM E"/>
    <property type="match status" value="1"/>
</dbReference>
<evidence type="ECO:0000256" key="2">
    <source>
        <dbReference type="SAM" id="MobiDB-lite"/>
    </source>
</evidence>
<dbReference type="Gene3D" id="3.60.21.10">
    <property type="match status" value="1"/>
</dbReference>
<name>A0ABQ0LYZ9_MYCCL</name>
<keyword evidence="3" id="KW-0812">Transmembrane</keyword>
<feature type="transmembrane region" description="Helical" evidence="3">
    <location>
        <begin position="637"/>
        <end position="662"/>
    </location>
</feature>
<feature type="region of interest" description="Disordered" evidence="2">
    <location>
        <begin position="466"/>
        <end position="495"/>
    </location>
</feature>
<gene>
    <name evidence="4" type="ORF">MCHLO_12951</name>
</gene>
<dbReference type="Proteomes" id="UP000815677">
    <property type="component" value="Unassembled WGS sequence"/>
</dbReference>
<organism evidence="4 5">
    <name type="scientific">Mycena chlorophos</name>
    <name type="common">Agaric fungus</name>
    <name type="synonym">Agaricus chlorophos</name>
    <dbReference type="NCBI Taxonomy" id="658473"/>
    <lineage>
        <taxon>Eukaryota</taxon>
        <taxon>Fungi</taxon>
        <taxon>Dikarya</taxon>
        <taxon>Basidiomycota</taxon>
        <taxon>Agaricomycotina</taxon>
        <taxon>Agaricomycetes</taxon>
        <taxon>Agaricomycetidae</taxon>
        <taxon>Agaricales</taxon>
        <taxon>Marasmiineae</taxon>
        <taxon>Mycenaceae</taxon>
        <taxon>Mycena</taxon>
    </lineage>
</organism>